<evidence type="ECO:0000256" key="3">
    <source>
        <dbReference type="ARBA" id="ARBA00022468"/>
    </source>
</evidence>
<feature type="domain" description="C2" evidence="12">
    <location>
        <begin position="1"/>
        <end position="99"/>
    </location>
</feature>
<keyword evidence="4" id="KW-1003">Cell membrane</keyword>
<dbReference type="eggNOG" id="KOG1030">
    <property type="taxonomic scope" value="Eukaryota"/>
</dbReference>
<dbReference type="GO" id="GO:0005886">
    <property type="term" value="C:plasma membrane"/>
    <property type="evidence" value="ECO:0007669"/>
    <property type="project" value="UniProtKB-SubCell"/>
</dbReference>
<dbReference type="GO" id="GO:0005634">
    <property type="term" value="C:nucleus"/>
    <property type="evidence" value="ECO:0007669"/>
    <property type="project" value="UniProtKB-SubCell"/>
</dbReference>
<evidence type="ECO:0000256" key="6">
    <source>
        <dbReference type="ARBA" id="ARBA00022723"/>
    </source>
</evidence>
<evidence type="ECO:0000256" key="1">
    <source>
        <dbReference type="ARBA" id="ARBA00004123"/>
    </source>
</evidence>
<comment type="similarity">
    <text evidence="11">Belongs to the plant CAR protein family.</text>
</comment>
<evidence type="ECO:0000256" key="9">
    <source>
        <dbReference type="ARBA" id="ARBA00023136"/>
    </source>
</evidence>
<evidence type="ECO:0000313" key="14">
    <source>
        <dbReference type="Proteomes" id="UP000030645"/>
    </source>
</evidence>
<dbReference type="PROSITE" id="PS50004">
    <property type="entry name" value="C2"/>
    <property type="match status" value="1"/>
</dbReference>
<keyword evidence="3" id="KW-0343">GTPase activation</keyword>
<protein>
    <submittedName>
        <fullName evidence="13">Putative ADP-ribosylation factor GTPase-activating protein AGD11</fullName>
    </submittedName>
</protein>
<evidence type="ECO:0000259" key="12">
    <source>
        <dbReference type="PROSITE" id="PS50004"/>
    </source>
</evidence>
<name>W9S175_9ROSA</name>
<comment type="subcellular location">
    <subcellularLocation>
        <location evidence="2">Cell membrane</location>
    </subcellularLocation>
    <subcellularLocation>
        <location evidence="1">Nucleus</location>
    </subcellularLocation>
</comment>
<dbReference type="GO" id="GO:0005096">
    <property type="term" value="F:GTPase activator activity"/>
    <property type="evidence" value="ECO:0007669"/>
    <property type="project" value="UniProtKB-KW"/>
</dbReference>
<keyword evidence="6" id="KW-0479">Metal-binding</keyword>
<dbReference type="GO" id="GO:0046872">
    <property type="term" value="F:metal ion binding"/>
    <property type="evidence" value="ECO:0007669"/>
    <property type="project" value="UniProtKB-KW"/>
</dbReference>
<evidence type="ECO:0000256" key="8">
    <source>
        <dbReference type="ARBA" id="ARBA00023121"/>
    </source>
</evidence>
<evidence type="ECO:0000313" key="13">
    <source>
        <dbReference type="EMBL" id="EXC20653.1"/>
    </source>
</evidence>
<dbReference type="Proteomes" id="UP000030645">
    <property type="component" value="Unassembled WGS sequence"/>
</dbReference>
<dbReference type="InterPro" id="IPR000008">
    <property type="entry name" value="C2_dom"/>
</dbReference>
<dbReference type="InterPro" id="IPR044562">
    <property type="entry name" value="CAR1-11"/>
</dbReference>
<dbReference type="Gene3D" id="2.60.40.150">
    <property type="entry name" value="C2 domain"/>
    <property type="match status" value="1"/>
</dbReference>
<sequence>MVLLKMHIQRGVNLAVRDIVTSDPYVVLKLGNQKLKTRVIKGNVNPEWNQSFNISVSDSHVPIHLCVYDKDTFSFDDKMGDADIDVAPFLKASKMHLKGVPDGITLSKVQPTKQNCLTEESCIVWSGGRIVQNMILRLQNVECGEVELQLSA</sequence>
<dbReference type="GO" id="GO:0008289">
    <property type="term" value="F:lipid binding"/>
    <property type="evidence" value="ECO:0007669"/>
    <property type="project" value="UniProtKB-KW"/>
</dbReference>
<keyword evidence="7" id="KW-0106">Calcium</keyword>
<evidence type="ECO:0000256" key="11">
    <source>
        <dbReference type="ARBA" id="ARBA00024037"/>
    </source>
</evidence>
<dbReference type="Pfam" id="PF00168">
    <property type="entry name" value="C2"/>
    <property type="match status" value="1"/>
</dbReference>
<organism evidence="13 14">
    <name type="scientific">Morus notabilis</name>
    <dbReference type="NCBI Taxonomy" id="981085"/>
    <lineage>
        <taxon>Eukaryota</taxon>
        <taxon>Viridiplantae</taxon>
        <taxon>Streptophyta</taxon>
        <taxon>Embryophyta</taxon>
        <taxon>Tracheophyta</taxon>
        <taxon>Spermatophyta</taxon>
        <taxon>Magnoliopsida</taxon>
        <taxon>eudicotyledons</taxon>
        <taxon>Gunneridae</taxon>
        <taxon>Pentapetalae</taxon>
        <taxon>rosids</taxon>
        <taxon>fabids</taxon>
        <taxon>Rosales</taxon>
        <taxon>Moraceae</taxon>
        <taxon>Moreae</taxon>
        <taxon>Morus</taxon>
    </lineage>
</organism>
<proteinExistence type="inferred from homology"/>
<keyword evidence="8" id="KW-0446">Lipid-binding</keyword>
<dbReference type="SUPFAM" id="SSF49562">
    <property type="entry name" value="C2 domain (Calcium/lipid-binding domain, CaLB)"/>
    <property type="match status" value="1"/>
</dbReference>
<keyword evidence="14" id="KW-1185">Reference proteome</keyword>
<dbReference type="GO" id="GO:0009738">
    <property type="term" value="P:abscisic acid-activated signaling pathway"/>
    <property type="evidence" value="ECO:0007669"/>
    <property type="project" value="UniProtKB-KW"/>
</dbReference>
<dbReference type="EMBL" id="KE345919">
    <property type="protein sequence ID" value="EXC20653.1"/>
    <property type="molecule type" value="Genomic_DNA"/>
</dbReference>
<dbReference type="SMART" id="SM00239">
    <property type="entry name" value="C2"/>
    <property type="match status" value="1"/>
</dbReference>
<dbReference type="InterPro" id="IPR035892">
    <property type="entry name" value="C2_domain_sf"/>
</dbReference>
<evidence type="ECO:0000256" key="7">
    <source>
        <dbReference type="ARBA" id="ARBA00022837"/>
    </source>
</evidence>
<evidence type="ECO:0000256" key="10">
    <source>
        <dbReference type="ARBA" id="ARBA00023242"/>
    </source>
</evidence>
<keyword evidence="10" id="KW-0539">Nucleus</keyword>
<evidence type="ECO:0000256" key="4">
    <source>
        <dbReference type="ARBA" id="ARBA00022475"/>
    </source>
</evidence>
<gene>
    <name evidence="13" type="ORF">L484_027211</name>
</gene>
<reference evidence="14" key="1">
    <citation type="submission" date="2013-01" db="EMBL/GenBank/DDBJ databases">
        <title>Draft Genome Sequence of a Mulberry Tree, Morus notabilis C.K. Schneid.</title>
        <authorList>
            <person name="He N."/>
            <person name="Zhao S."/>
        </authorList>
    </citation>
    <scope>NUCLEOTIDE SEQUENCE</scope>
</reference>
<evidence type="ECO:0000256" key="5">
    <source>
        <dbReference type="ARBA" id="ARBA00022682"/>
    </source>
</evidence>
<keyword evidence="5" id="KW-0938">Abscisic acid signaling pathway</keyword>
<evidence type="ECO:0000256" key="2">
    <source>
        <dbReference type="ARBA" id="ARBA00004236"/>
    </source>
</evidence>
<dbReference type="KEGG" id="mnt:21409835"/>
<dbReference type="PANTHER" id="PTHR45933">
    <property type="entry name" value="PROTEIN C2-DOMAIN ABA-RELATED 4"/>
    <property type="match status" value="1"/>
</dbReference>
<dbReference type="OrthoDB" id="73919at2759"/>
<dbReference type="PANTHER" id="PTHR45933:SF39">
    <property type="entry name" value="PROTEIN C2-DOMAIN ABA-RELATED 1-LIKE"/>
    <property type="match status" value="1"/>
</dbReference>
<accession>W9S175</accession>
<dbReference type="CDD" id="cd04038">
    <property type="entry name" value="C2_ArfGAP"/>
    <property type="match status" value="1"/>
</dbReference>
<dbReference type="AlphaFoldDB" id="W9S175"/>
<keyword evidence="9" id="KW-0472">Membrane</keyword>